<dbReference type="EMBL" id="QBMC01000166">
    <property type="protein sequence ID" value="PZO11899.1"/>
    <property type="molecule type" value="Genomic_DNA"/>
</dbReference>
<reference evidence="1 2" key="2">
    <citation type="submission" date="2018-06" db="EMBL/GenBank/DDBJ databases">
        <title>Metagenomic assembly of (sub)arctic Cyanobacteria and their associated microbiome from non-axenic cultures.</title>
        <authorList>
            <person name="Baurain D."/>
        </authorList>
    </citation>
    <scope>NUCLEOTIDE SEQUENCE [LARGE SCALE GENOMIC DNA]</scope>
    <source>
        <strain evidence="1">ULC129bin1</strain>
    </source>
</reference>
<protein>
    <submittedName>
        <fullName evidence="1">Uncharacterized protein</fullName>
    </submittedName>
</protein>
<name>A0A2W4U3M5_9CYAN</name>
<dbReference type="Proteomes" id="UP000249354">
    <property type="component" value="Unassembled WGS sequence"/>
</dbReference>
<accession>A0A2W4U3M5</accession>
<dbReference type="AlphaFoldDB" id="A0A2W4U3M5"/>
<proteinExistence type="predicted"/>
<sequence>MAFQPRISTLDGANMFWQRYGITITEDDGIYYATLKGGESLHAGTLTKMWEKLGDLFVQVSAL</sequence>
<evidence type="ECO:0000313" key="2">
    <source>
        <dbReference type="Proteomes" id="UP000249354"/>
    </source>
</evidence>
<reference evidence="2" key="1">
    <citation type="submission" date="2018-04" db="EMBL/GenBank/DDBJ databases">
        <authorList>
            <person name="Cornet L."/>
        </authorList>
    </citation>
    <scope>NUCLEOTIDE SEQUENCE [LARGE SCALE GENOMIC DNA]</scope>
</reference>
<organism evidence="1 2">
    <name type="scientific">Leptolyngbya foveolarum</name>
    <dbReference type="NCBI Taxonomy" id="47253"/>
    <lineage>
        <taxon>Bacteria</taxon>
        <taxon>Bacillati</taxon>
        <taxon>Cyanobacteriota</taxon>
        <taxon>Cyanophyceae</taxon>
        <taxon>Leptolyngbyales</taxon>
        <taxon>Leptolyngbyaceae</taxon>
        <taxon>Leptolyngbya group</taxon>
        <taxon>Leptolyngbya</taxon>
    </lineage>
</organism>
<comment type="caution">
    <text evidence="1">The sequence shown here is derived from an EMBL/GenBank/DDBJ whole genome shotgun (WGS) entry which is preliminary data.</text>
</comment>
<evidence type="ECO:0000313" key="1">
    <source>
        <dbReference type="EMBL" id="PZO11899.1"/>
    </source>
</evidence>
<gene>
    <name evidence="1" type="ORF">DCF25_18540</name>
</gene>